<dbReference type="Pfam" id="PF08240">
    <property type="entry name" value="ADH_N"/>
    <property type="match status" value="1"/>
</dbReference>
<protein>
    <submittedName>
        <fullName evidence="3">NAD(P)-dependent alcohol dehydrogenase</fullName>
    </submittedName>
</protein>
<dbReference type="RefSeq" id="WP_241913735.1">
    <property type="nucleotide sequence ID" value="NZ_CP093326.1"/>
</dbReference>
<dbReference type="InterPro" id="IPR052733">
    <property type="entry name" value="Chloroplast_QOR"/>
</dbReference>
<proteinExistence type="predicted"/>
<dbReference type="Pfam" id="PF13602">
    <property type="entry name" value="ADH_zinc_N_2"/>
    <property type="match status" value="1"/>
</dbReference>
<accession>A0ABY3W5N0</accession>
<evidence type="ECO:0000313" key="3">
    <source>
        <dbReference type="EMBL" id="UNK45538.1"/>
    </source>
</evidence>
<dbReference type="Gene3D" id="3.90.180.10">
    <property type="entry name" value="Medium-chain alcohol dehydrogenases, catalytic domain"/>
    <property type="match status" value="1"/>
</dbReference>
<feature type="domain" description="Enoyl reductase (ER)" evidence="2">
    <location>
        <begin position="36"/>
        <end position="346"/>
    </location>
</feature>
<dbReference type="SMART" id="SM00829">
    <property type="entry name" value="PKS_ER"/>
    <property type="match status" value="1"/>
</dbReference>
<dbReference type="InterPro" id="IPR036291">
    <property type="entry name" value="NAD(P)-bd_dom_sf"/>
</dbReference>
<evidence type="ECO:0000256" key="1">
    <source>
        <dbReference type="SAM" id="MobiDB-lite"/>
    </source>
</evidence>
<reference evidence="3 4" key="1">
    <citation type="submission" date="2022-03" db="EMBL/GenBank/DDBJ databases">
        <title>Isotopic signatures of nitrous oxide derived from detoxification processes.</title>
        <authorList>
            <person name="Behrendt U."/>
            <person name="Buchen C."/>
            <person name="Well R."/>
            <person name="Ulrich A."/>
            <person name="Rohe L."/>
            <person name="Kolb S."/>
            <person name="Schloter M."/>
            <person name="Horn M.A."/>
            <person name="Augustin J."/>
        </authorList>
    </citation>
    <scope>NUCLEOTIDE SEQUENCE [LARGE SCALE GENOMIC DNA]</scope>
    <source>
        <strain evidence="3 4">S4-C24</strain>
    </source>
</reference>
<dbReference type="InterPro" id="IPR011032">
    <property type="entry name" value="GroES-like_sf"/>
</dbReference>
<evidence type="ECO:0000313" key="4">
    <source>
        <dbReference type="Proteomes" id="UP000829069"/>
    </source>
</evidence>
<feature type="region of interest" description="Disordered" evidence="1">
    <location>
        <begin position="1"/>
        <end position="23"/>
    </location>
</feature>
<dbReference type="EMBL" id="CP093326">
    <property type="protein sequence ID" value="UNK45538.1"/>
    <property type="molecule type" value="Genomic_DNA"/>
</dbReference>
<dbReference type="SUPFAM" id="SSF50129">
    <property type="entry name" value="GroES-like"/>
    <property type="match status" value="1"/>
</dbReference>
<gene>
    <name evidence="3" type="ORF">MNQ99_16715</name>
</gene>
<keyword evidence="4" id="KW-1185">Reference proteome</keyword>
<dbReference type="InterPro" id="IPR013154">
    <property type="entry name" value="ADH-like_N"/>
</dbReference>
<dbReference type="PANTHER" id="PTHR44013">
    <property type="entry name" value="ZINC-TYPE ALCOHOL DEHYDROGENASE-LIKE PROTEIN C16A3.02C"/>
    <property type="match status" value="1"/>
</dbReference>
<dbReference type="PANTHER" id="PTHR44013:SF1">
    <property type="entry name" value="ZINC-TYPE ALCOHOL DEHYDROGENASE-LIKE PROTEIN C16A3.02C"/>
    <property type="match status" value="1"/>
</dbReference>
<sequence>MEPKETPAPAGQTPPAEGSAASPGQTMRAIVQYQYGLADALHLATVPVPDITDDQVLIEVRAAGLDRGAWHMATGLPYPVRVVSGWRTPKNPILGLDVAGTVAAVGAAVTRFAVGDEVFGYGKGSFAEFAVAAEKMLALKPAALSFEQAAAVPVSGTTALQALRDAGKLKAGQQVLITGASGGVGTYAVQIATAMGANVTGECSAAKADLVRGLGAETVIDYTREDFAAGGRRYDLIVDVAGNPSLKRLRRALAPGGTVVIVGGEDGDRWTGGLFRPIAGMLLSLFSRQRFVMFMARENATEFERLSEMIVAGEVSPSIDRTYPLEQMPEAITCLDAGEIRGKAVITV</sequence>
<dbReference type="Gene3D" id="3.40.50.720">
    <property type="entry name" value="NAD(P)-binding Rossmann-like Domain"/>
    <property type="match status" value="1"/>
</dbReference>
<organism evidence="3 4">
    <name type="scientific">Arthrobacter sulfonylureivorans</name>
    <dbReference type="NCBI Taxonomy" id="2486855"/>
    <lineage>
        <taxon>Bacteria</taxon>
        <taxon>Bacillati</taxon>
        <taxon>Actinomycetota</taxon>
        <taxon>Actinomycetes</taxon>
        <taxon>Micrococcales</taxon>
        <taxon>Micrococcaceae</taxon>
        <taxon>Arthrobacter</taxon>
    </lineage>
</organism>
<name>A0ABY3W5N0_9MICC</name>
<dbReference type="Proteomes" id="UP000829069">
    <property type="component" value="Chromosome"/>
</dbReference>
<evidence type="ECO:0000259" key="2">
    <source>
        <dbReference type="SMART" id="SM00829"/>
    </source>
</evidence>
<dbReference type="InterPro" id="IPR020843">
    <property type="entry name" value="ER"/>
</dbReference>
<dbReference type="SUPFAM" id="SSF51735">
    <property type="entry name" value="NAD(P)-binding Rossmann-fold domains"/>
    <property type="match status" value="1"/>
</dbReference>
<dbReference type="CDD" id="cd08267">
    <property type="entry name" value="MDR1"/>
    <property type="match status" value="1"/>
</dbReference>